<organism evidence="4 5">
    <name type="scientific">Corallococcus soli</name>
    <dbReference type="NCBI Taxonomy" id="2710757"/>
    <lineage>
        <taxon>Bacteria</taxon>
        <taxon>Pseudomonadati</taxon>
        <taxon>Myxococcota</taxon>
        <taxon>Myxococcia</taxon>
        <taxon>Myxococcales</taxon>
        <taxon>Cystobacterineae</taxon>
        <taxon>Myxococcaceae</taxon>
        <taxon>Corallococcus</taxon>
    </lineage>
</organism>
<dbReference type="InterPro" id="IPR007921">
    <property type="entry name" value="CHAP_dom"/>
</dbReference>
<dbReference type="PANTHER" id="PTHR33734:SF22">
    <property type="entry name" value="MEMBRANE-BOUND LYTIC MUREIN TRANSGLYCOSYLASE D"/>
    <property type="match status" value="1"/>
</dbReference>
<accession>A0ABR9PGS5</accession>
<feature type="region of interest" description="Disordered" evidence="2">
    <location>
        <begin position="221"/>
        <end position="246"/>
    </location>
</feature>
<dbReference type="PANTHER" id="PTHR33734">
    <property type="entry name" value="LYSM DOMAIN-CONTAINING GPI-ANCHORED PROTEIN 2"/>
    <property type="match status" value="1"/>
</dbReference>
<protein>
    <submittedName>
        <fullName evidence="4">LysM peptidoglycan-binding domain-containing protein</fullName>
    </submittedName>
</protein>
<keyword evidence="5" id="KW-1185">Reference proteome</keyword>
<evidence type="ECO:0000313" key="4">
    <source>
        <dbReference type="EMBL" id="MBE4747119.1"/>
    </source>
</evidence>
<dbReference type="CDD" id="cd00118">
    <property type="entry name" value="LysM"/>
    <property type="match status" value="2"/>
</dbReference>
<keyword evidence="1" id="KW-0378">Hydrolase</keyword>
<dbReference type="InterPro" id="IPR018392">
    <property type="entry name" value="LysM"/>
</dbReference>
<dbReference type="Gene3D" id="3.10.350.10">
    <property type="entry name" value="LysM domain"/>
    <property type="match status" value="2"/>
</dbReference>
<dbReference type="SMART" id="SM00257">
    <property type="entry name" value="LysM"/>
    <property type="match status" value="2"/>
</dbReference>
<dbReference type="RefSeq" id="WP_193346532.1">
    <property type="nucleotide sequence ID" value="NZ_JAAIYO010000001.1"/>
</dbReference>
<dbReference type="Proteomes" id="UP001516472">
    <property type="component" value="Unassembled WGS sequence"/>
</dbReference>
<comment type="caution">
    <text evidence="4">The sequence shown here is derived from an EMBL/GenBank/DDBJ whole genome shotgun (WGS) entry which is preliminary data.</text>
</comment>
<dbReference type="PROSITE" id="PS51782">
    <property type="entry name" value="LYSM"/>
    <property type="match status" value="2"/>
</dbReference>
<proteinExistence type="predicted"/>
<dbReference type="SUPFAM" id="SSF54106">
    <property type="entry name" value="LysM domain"/>
    <property type="match status" value="2"/>
</dbReference>
<feature type="domain" description="LysM" evidence="3">
    <location>
        <begin position="176"/>
        <end position="227"/>
    </location>
</feature>
<evidence type="ECO:0000313" key="5">
    <source>
        <dbReference type="Proteomes" id="UP001516472"/>
    </source>
</evidence>
<dbReference type="EMBL" id="JAAIYO010000001">
    <property type="protein sequence ID" value="MBE4747119.1"/>
    <property type="molecule type" value="Genomic_DNA"/>
</dbReference>
<gene>
    <name evidence="4" type="ORF">G4177_02885</name>
</gene>
<feature type="domain" description="LysM" evidence="3">
    <location>
        <begin position="79"/>
        <end position="129"/>
    </location>
</feature>
<dbReference type="Pfam" id="PF01476">
    <property type="entry name" value="LysM"/>
    <property type="match status" value="2"/>
</dbReference>
<dbReference type="Pfam" id="PF05257">
    <property type="entry name" value="CHAP"/>
    <property type="match status" value="1"/>
</dbReference>
<reference evidence="4 5" key="1">
    <citation type="submission" date="2020-02" db="EMBL/GenBank/DDBJ databases">
        <authorList>
            <person name="Babadi Z.K."/>
            <person name="Risdian C."/>
            <person name="Ebrahimipour G.H."/>
            <person name="Wink J."/>
        </authorList>
    </citation>
    <scope>NUCLEOTIDE SEQUENCE [LARGE SCALE GENOMIC DNA]</scope>
    <source>
        <strain evidence="4 5">ZKHCc1 1396</strain>
    </source>
</reference>
<evidence type="ECO:0000259" key="3">
    <source>
        <dbReference type="PROSITE" id="PS51782"/>
    </source>
</evidence>
<dbReference type="Gene3D" id="3.90.1720.10">
    <property type="entry name" value="endopeptidase domain like (from Nostoc punctiforme)"/>
    <property type="match status" value="1"/>
</dbReference>
<name>A0ABR9PGS5_9BACT</name>
<evidence type="ECO:0000256" key="1">
    <source>
        <dbReference type="ARBA" id="ARBA00022801"/>
    </source>
</evidence>
<sequence length="390" mass="39817">MGSTIQPNFGANASRTTFKPVAATVPPPVANTTTPAAPRLAAATDTFVSQPVRKQGVNLTGEPPVVTVMPAVDVSPKPTTYTVKDGDTGYGIAHKLGVSLEALRNANPQAGGLGGGSGGFLSIGDTLTVPSGTTPSQAAPAPIPSATVATPVVPQTTTEATAAPAVVAPDTAAPSAQYTIVDGDNLDLIAQKLGVSKQALLDENPQAADGLLRQNNQFIHPNQKLSIPGPPPPPLAEAPAGSPDLAPAPAMVAAGEEMETAYGADSADPTHYDWKCLKFVAQTAVNAGQGDPILDQPSAATALYEAQRQGRLYASTANMPEGAVVFWPATGNNGGDGHVAIYTGRDTEDGDPIMLTSTGFNSKTSGVQEIPLSRLNTMEAAEPSGWMMPR</sequence>
<evidence type="ECO:0000256" key="2">
    <source>
        <dbReference type="SAM" id="MobiDB-lite"/>
    </source>
</evidence>
<dbReference type="InterPro" id="IPR036779">
    <property type="entry name" value="LysM_dom_sf"/>
</dbReference>